<dbReference type="InterPro" id="IPR009003">
    <property type="entry name" value="Peptidase_S1_PA"/>
</dbReference>
<dbReference type="Proteomes" id="UP001622594">
    <property type="component" value="Chromosome"/>
</dbReference>
<dbReference type="RefSeq" id="WP_398165605.1">
    <property type="nucleotide sequence ID" value="NZ_CP108188.1"/>
</dbReference>
<dbReference type="EMBL" id="CP108188">
    <property type="protein sequence ID" value="WTR70927.1"/>
    <property type="molecule type" value="Genomic_DNA"/>
</dbReference>
<name>A0ABZ1L936_9ACTN</name>
<sequence>MEALDTARVAEIVVTGNGTAAYGSGYRIATALVLTVDHILGDAPDPGTCTVRLGGGDTPLTATPVWRGTDGRDLALLRLDHPPDTVLPVSFGALPQGMGSVPFIGVGFPAFRTRPEEPGVQGLRRRSSQQVDGFVRLGSSMKTRLLDLAYLTTAPLLPGPRDPDPWLGLSGTALFTRDSGLLVGVQAHRLPAAGISSAEAEPLADALGDPAFCRQLALGGVRNETRPVALGDEPPEPEPLLRAVVPQHELISGFGDFKKNLTSEQLSFVSPGPDHPAEPGNLFVRLVSAGDRGVLLVGAAGTGKTRAGIEVGRLALAAGWRVLHVLPGEDNSVTEEIAEQVCADPAPVLVVVDYLNESQLDLPTLRHRVIPQARRHNISVALLASVRPGWLRKANRPQLHELFDEVELRQDDDFQKQVVDNALLSLAPAATERLGIAHMREICGHRPIVALLVAREVERRFTSGLSLPEPTGLREGGEIPRWLKSRLGEDDLSVPGRAHAFVPVHASPSLVAAAAATAACPQAREDVTAAARAALTGTALAGAAAGAWAAVAEGGAGAQHVVPRAEDVVPRAEDVVSTLLSLGWLETGDDGTLSVAHDLVTDQLVESVLLPERDEAPDTAGAHALLAGCLVSPRAVGRAALNIGRLVNDLALFDRSGPVSAVLNSWFTQNAATLGAVLRLDASVGSYALGAVCTGAPWSASAVQCWSQVVGPWLADFGSRVAARHLLYRGLHHLPEDGARLLLPTVWSWLTRHGDVGQASFVLGPLLSRGDLGQDIAEKASTAALTWLTTHATDREAEYVLRPLLSRTDLGTTASEKAAVAALDWLDAHSATQETQFVLGPLLARPGLGPVSAGRTVARALTWLTVHPVAKEAPFVLGPLLTRADLAADASGTAVEAALTWIAAHAGVQEAQFVLRPLLSRTDLTTDTADRSVTAALNWLDAHNAHQGAEYVYRPLLSRTDLGTDDADKAVAAALTWLDTHAASQEAQFVLGPLLSRTDLGTTTAEEAIGAARVWLGTHATGQEAQFVLGPLLKQLPLRETPPAVMDMVDEWVRLHIPQEDFTFLSKWILRQRLMNPLIYRALLDWAHANPDSEDLVHRMARTSFLVGPYIETWEEGRAWLRAVELCLDQAERHGAQSNTSGVLDALVCRLPQQFRVGIGAAWADDCIRRWLALPFAMDPQVFHPNSEIIGRCHAMLVGGGLDAETGATVATRLRDWVATWPAEARNAEALTYIETHMLAAGATG</sequence>
<reference evidence="1 2" key="1">
    <citation type="submission" date="2022-10" db="EMBL/GenBank/DDBJ databases">
        <title>The complete genomes of actinobacterial strains from the NBC collection.</title>
        <authorList>
            <person name="Joergensen T.S."/>
            <person name="Alvarez Arevalo M."/>
            <person name="Sterndorff E.B."/>
            <person name="Faurdal D."/>
            <person name="Vuksanovic O."/>
            <person name="Mourched A.-S."/>
            <person name="Charusanti P."/>
            <person name="Shaw S."/>
            <person name="Blin K."/>
            <person name="Weber T."/>
        </authorList>
    </citation>
    <scope>NUCLEOTIDE SEQUENCE [LARGE SCALE GENOMIC DNA]</scope>
    <source>
        <strain evidence="1 2">NBC_00123</strain>
    </source>
</reference>
<accession>A0ABZ1L936</accession>
<keyword evidence="2" id="KW-1185">Reference proteome</keyword>
<evidence type="ECO:0000313" key="2">
    <source>
        <dbReference type="Proteomes" id="UP001622594"/>
    </source>
</evidence>
<protein>
    <recommendedName>
        <fullName evidence="3">Serine protease</fullName>
    </recommendedName>
</protein>
<organism evidence="1 2">
    <name type="scientific">Streptomyces zaomyceticus</name>
    <dbReference type="NCBI Taxonomy" id="68286"/>
    <lineage>
        <taxon>Bacteria</taxon>
        <taxon>Bacillati</taxon>
        <taxon>Actinomycetota</taxon>
        <taxon>Actinomycetes</taxon>
        <taxon>Kitasatosporales</taxon>
        <taxon>Streptomycetaceae</taxon>
        <taxon>Streptomyces</taxon>
    </lineage>
</organism>
<evidence type="ECO:0000313" key="1">
    <source>
        <dbReference type="EMBL" id="WTR70927.1"/>
    </source>
</evidence>
<dbReference type="SUPFAM" id="SSF50494">
    <property type="entry name" value="Trypsin-like serine proteases"/>
    <property type="match status" value="1"/>
</dbReference>
<evidence type="ECO:0008006" key="3">
    <source>
        <dbReference type="Google" id="ProtNLM"/>
    </source>
</evidence>
<gene>
    <name evidence="1" type="ORF">OG814_17380</name>
</gene>
<proteinExistence type="predicted"/>